<evidence type="ECO:0000256" key="1">
    <source>
        <dbReference type="SAM" id="SignalP"/>
    </source>
</evidence>
<dbReference type="AlphaFoldDB" id="A0A246J8T3"/>
<feature type="chain" id="PRO_5012264299" description="DUF2242 domain-containing protein" evidence="1">
    <location>
        <begin position="24"/>
        <end position="203"/>
    </location>
</feature>
<sequence>MIRRPAPAARLLSRHAAKTLACAAAAVALTGCGTFDGASATRKNSVYQNERFQSDETFSRLFDASVDETCEAARRALLSQGYVINTAAPDSITGSKRFQPEGEVHVEISFTIVCVPEGGSGKLATAYVSALQDRYNVKRSANSTSLGVSAIGSISVPLSSTSESLVKVASETIPAGQFYDRFFGLMQRLIKEQGGTGAVISAQ</sequence>
<reference evidence="2 3" key="1">
    <citation type="journal article" date="2008" name="Int. J. Syst. Evol. Microbiol.">
        <title>Description of Roseateles aquatilis sp. nov. and Roseateles terrae sp. nov., in the class Betaproteobacteria, and emended description of the genus Roseateles.</title>
        <authorList>
            <person name="Gomila M."/>
            <person name="Bowien B."/>
            <person name="Falsen E."/>
            <person name="Moore E.R."/>
            <person name="Lalucat J."/>
        </authorList>
    </citation>
    <scope>NUCLEOTIDE SEQUENCE [LARGE SCALE GENOMIC DNA]</scope>
    <source>
        <strain evidence="2 3">CCUG 48205</strain>
    </source>
</reference>
<keyword evidence="1" id="KW-0732">Signal</keyword>
<dbReference type="Pfam" id="PF10001">
    <property type="entry name" value="DUF2242"/>
    <property type="match status" value="1"/>
</dbReference>
<evidence type="ECO:0000313" key="2">
    <source>
        <dbReference type="EMBL" id="OWQ88644.1"/>
    </source>
</evidence>
<name>A0A246J8T3_9BURK</name>
<keyword evidence="3" id="KW-1185">Reference proteome</keyword>
<accession>A0A246J8T3</accession>
<protein>
    <recommendedName>
        <fullName evidence="4">DUF2242 domain-containing protein</fullName>
    </recommendedName>
</protein>
<proteinExistence type="predicted"/>
<organism evidence="2 3">
    <name type="scientific">Roseateles aquatilis</name>
    <dbReference type="NCBI Taxonomy" id="431061"/>
    <lineage>
        <taxon>Bacteria</taxon>
        <taxon>Pseudomonadati</taxon>
        <taxon>Pseudomonadota</taxon>
        <taxon>Betaproteobacteria</taxon>
        <taxon>Burkholderiales</taxon>
        <taxon>Sphaerotilaceae</taxon>
        <taxon>Roseateles</taxon>
    </lineage>
</organism>
<dbReference type="EMBL" id="NIOF01000007">
    <property type="protein sequence ID" value="OWQ88644.1"/>
    <property type="molecule type" value="Genomic_DNA"/>
</dbReference>
<evidence type="ECO:0000313" key="3">
    <source>
        <dbReference type="Proteomes" id="UP000197468"/>
    </source>
</evidence>
<dbReference type="OrthoDB" id="8588389at2"/>
<comment type="caution">
    <text evidence="2">The sequence shown here is derived from an EMBL/GenBank/DDBJ whole genome shotgun (WGS) entry which is preliminary data.</text>
</comment>
<evidence type="ECO:0008006" key="4">
    <source>
        <dbReference type="Google" id="ProtNLM"/>
    </source>
</evidence>
<gene>
    <name evidence="2" type="ORF">CDN99_17345</name>
</gene>
<dbReference type="PROSITE" id="PS51257">
    <property type="entry name" value="PROKAR_LIPOPROTEIN"/>
    <property type="match status" value="1"/>
</dbReference>
<feature type="signal peptide" evidence="1">
    <location>
        <begin position="1"/>
        <end position="23"/>
    </location>
</feature>
<dbReference type="Proteomes" id="UP000197468">
    <property type="component" value="Unassembled WGS sequence"/>
</dbReference>
<dbReference type="RefSeq" id="WP_088386167.1">
    <property type="nucleotide sequence ID" value="NZ_NIOF01000007.1"/>
</dbReference>
<dbReference type="InterPro" id="IPR018718">
    <property type="entry name" value="DUF2242"/>
</dbReference>